<evidence type="ECO:0000256" key="1">
    <source>
        <dbReference type="SAM" id="MobiDB-lite"/>
    </source>
</evidence>
<dbReference type="Proteomes" id="UP001328107">
    <property type="component" value="Unassembled WGS sequence"/>
</dbReference>
<comment type="caution">
    <text evidence="2">The sequence shown here is derived from an EMBL/GenBank/DDBJ whole genome shotgun (WGS) entry which is preliminary data.</text>
</comment>
<reference evidence="3" key="1">
    <citation type="submission" date="2022-10" db="EMBL/GenBank/DDBJ databases">
        <title>Genome assembly of Pristionchus species.</title>
        <authorList>
            <person name="Yoshida K."/>
            <person name="Sommer R.J."/>
        </authorList>
    </citation>
    <scope>NUCLEOTIDE SEQUENCE [LARGE SCALE GENOMIC DNA]</scope>
    <source>
        <strain evidence="3">RS5460</strain>
    </source>
</reference>
<protein>
    <submittedName>
        <fullName evidence="2">Uncharacterized protein</fullName>
    </submittedName>
</protein>
<keyword evidence="3" id="KW-1185">Reference proteome</keyword>
<dbReference type="EMBL" id="BTRK01000001">
    <property type="protein sequence ID" value="GMR31619.1"/>
    <property type="molecule type" value="Genomic_DNA"/>
</dbReference>
<feature type="non-terminal residue" evidence="2">
    <location>
        <position position="1"/>
    </location>
</feature>
<proteinExistence type="predicted"/>
<feature type="non-terminal residue" evidence="2">
    <location>
        <position position="165"/>
    </location>
</feature>
<dbReference type="AlphaFoldDB" id="A0AAN4Z1H4"/>
<feature type="region of interest" description="Disordered" evidence="1">
    <location>
        <begin position="1"/>
        <end position="30"/>
    </location>
</feature>
<evidence type="ECO:0000313" key="3">
    <source>
        <dbReference type="Proteomes" id="UP001328107"/>
    </source>
</evidence>
<organism evidence="2 3">
    <name type="scientific">Pristionchus mayeri</name>
    <dbReference type="NCBI Taxonomy" id="1317129"/>
    <lineage>
        <taxon>Eukaryota</taxon>
        <taxon>Metazoa</taxon>
        <taxon>Ecdysozoa</taxon>
        <taxon>Nematoda</taxon>
        <taxon>Chromadorea</taxon>
        <taxon>Rhabditida</taxon>
        <taxon>Rhabditina</taxon>
        <taxon>Diplogasteromorpha</taxon>
        <taxon>Diplogasteroidea</taxon>
        <taxon>Neodiplogasteridae</taxon>
        <taxon>Pristionchus</taxon>
    </lineage>
</organism>
<accession>A0AAN4Z1H4</accession>
<gene>
    <name evidence="2" type="ORF">PMAYCL1PPCAC_01814</name>
</gene>
<evidence type="ECO:0000313" key="2">
    <source>
        <dbReference type="EMBL" id="GMR31619.1"/>
    </source>
</evidence>
<name>A0AAN4Z1H4_9BILA</name>
<sequence length="165" mass="18867">RGEAVPAPPESQRGEETDEEDVDGPINRSLDDMLPQALHAANETARVQALHFELQRKYDDLARQNAVVSREGEEYYRKLRTAEVQRDSVQSDLTSALSQIQHLREENKNNVDAVRRNAEQEAVIMNWECKYARSHVLLMEYKEKIEDLETKFSRAVAVGKVSSRG</sequence>